<dbReference type="STRING" id="380248.SAMN05216251_12137"/>
<dbReference type="CDD" id="cd06163">
    <property type="entry name" value="S2P-M50_PDZ_RseP-like"/>
    <property type="match status" value="1"/>
</dbReference>
<comment type="cofactor">
    <cofactor evidence="1">
        <name>Zn(2+)</name>
        <dbReference type="ChEBI" id="CHEBI:29105"/>
    </cofactor>
</comment>
<comment type="subcellular location">
    <subcellularLocation>
        <location evidence="2">Membrane</location>
        <topology evidence="2">Multi-pass membrane protein</topology>
    </subcellularLocation>
</comment>
<keyword evidence="8 12" id="KW-1133">Transmembrane helix</keyword>
<evidence type="ECO:0000256" key="12">
    <source>
        <dbReference type="SAM" id="Phobius"/>
    </source>
</evidence>
<dbReference type="Pfam" id="PF02163">
    <property type="entry name" value="Peptidase_M50"/>
    <property type="match status" value="1"/>
</dbReference>
<keyword evidence="4 14" id="KW-0645">Protease</keyword>
<feature type="transmembrane region" description="Helical" evidence="12">
    <location>
        <begin position="348"/>
        <end position="368"/>
    </location>
</feature>
<name>A0A1I2K1F1_9ACTN</name>
<dbReference type="PANTHER" id="PTHR42837:SF2">
    <property type="entry name" value="MEMBRANE METALLOPROTEASE ARASP2, CHLOROPLASTIC-RELATED"/>
    <property type="match status" value="1"/>
</dbReference>
<dbReference type="Proteomes" id="UP000199323">
    <property type="component" value="Unassembled WGS sequence"/>
</dbReference>
<dbReference type="OrthoDB" id="9782003at2"/>
<evidence type="ECO:0000313" key="15">
    <source>
        <dbReference type="Proteomes" id="UP000199323"/>
    </source>
</evidence>
<dbReference type="InterPro" id="IPR036034">
    <property type="entry name" value="PDZ_sf"/>
</dbReference>
<evidence type="ECO:0000256" key="11">
    <source>
        <dbReference type="SAM" id="MobiDB-lite"/>
    </source>
</evidence>
<protein>
    <submittedName>
        <fullName evidence="14">Membrane-associated protease RseP, regulator of RpoE activity</fullName>
    </submittedName>
</protein>
<evidence type="ECO:0000256" key="2">
    <source>
        <dbReference type="ARBA" id="ARBA00004141"/>
    </source>
</evidence>
<organism evidence="14 15">
    <name type="scientific">Actinacidiphila alni</name>
    <dbReference type="NCBI Taxonomy" id="380248"/>
    <lineage>
        <taxon>Bacteria</taxon>
        <taxon>Bacillati</taxon>
        <taxon>Actinomycetota</taxon>
        <taxon>Actinomycetes</taxon>
        <taxon>Kitasatosporales</taxon>
        <taxon>Streptomycetaceae</taxon>
        <taxon>Actinacidiphila</taxon>
    </lineage>
</organism>
<feature type="transmembrane region" description="Helical" evidence="12">
    <location>
        <begin position="6"/>
        <end position="26"/>
    </location>
</feature>
<evidence type="ECO:0000256" key="10">
    <source>
        <dbReference type="ARBA" id="ARBA00023136"/>
    </source>
</evidence>
<sequence length="438" mass="47478">MTALMTVLGIVVFAVGLMVSIAWHELGHLSTAKLFKIRVPQYMVGFGPTIWSRHKGETEYGFKAVPLGGYIRMIGMFPPGEDGRVTARSTSPWRGMIEDARSAAYEELQPGDETRMFYTRKPWKRVIVMFAGPFMNLILAVALFLGVFMGFGISTRTTVVSQVSDCVISQADTTKRDADNPCRPSDPVAPAKTAGLKAGDKIVEFNGRPVHDWNALSKDIRDGIGKAEIVVERDGQRVTLYPTITTNTVAKTDGDGNYVDGTVKAGFLGFSPASHIQPLGFTDSIDHMGDMARQGVDSLISLPKRIPDLWNAAFNGAERKADSPMGVVGAARVGGEVAALHEPAVNRIMTFVMLIAGFNLSLFLFNMLPLLPLDGGHIAGALWESVRRHAAKVFRKPDPGPFDVAKLMPIAYVVAGIFVSFTLLVLIADVVNPVKLSS</sequence>
<keyword evidence="5 12" id="KW-0812">Transmembrane</keyword>
<feature type="region of interest" description="Disordered" evidence="11">
    <location>
        <begin position="171"/>
        <end position="193"/>
    </location>
</feature>
<evidence type="ECO:0000259" key="13">
    <source>
        <dbReference type="Pfam" id="PF02163"/>
    </source>
</evidence>
<keyword evidence="15" id="KW-1185">Reference proteome</keyword>
<keyword evidence="7" id="KW-0862">Zinc</keyword>
<proteinExistence type="inferred from homology"/>
<accession>A0A1I2K1F1</accession>
<feature type="transmembrane region" description="Helical" evidence="12">
    <location>
        <begin position="410"/>
        <end position="428"/>
    </location>
</feature>
<dbReference type="Gene3D" id="2.30.42.10">
    <property type="match status" value="1"/>
</dbReference>
<evidence type="ECO:0000256" key="7">
    <source>
        <dbReference type="ARBA" id="ARBA00022833"/>
    </source>
</evidence>
<gene>
    <name evidence="14" type="ORF">SAMN05216251_12137</name>
</gene>
<dbReference type="GO" id="GO:0004222">
    <property type="term" value="F:metalloendopeptidase activity"/>
    <property type="evidence" value="ECO:0007669"/>
    <property type="project" value="InterPro"/>
</dbReference>
<dbReference type="EMBL" id="FONG01000021">
    <property type="protein sequence ID" value="SFF60995.1"/>
    <property type="molecule type" value="Genomic_DNA"/>
</dbReference>
<reference evidence="15" key="1">
    <citation type="submission" date="2016-10" db="EMBL/GenBank/DDBJ databases">
        <authorList>
            <person name="Varghese N."/>
            <person name="Submissions S."/>
        </authorList>
    </citation>
    <scope>NUCLEOTIDE SEQUENCE [LARGE SCALE GENOMIC DNA]</scope>
    <source>
        <strain evidence="15">CGMCC 4.3510</strain>
    </source>
</reference>
<evidence type="ECO:0000256" key="1">
    <source>
        <dbReference type="ARBA" id="ARBA00001947"/>
    </source>
</evidence>
<dbReference type="GO" id="GO:0006508">
    <property type="term" value="P:proteolysis"/>
    <property type="evidence" value="ECO:0007669"/>
    <property type="project" value="UniProtKB-KW"/>
</dbReference>
<evidence type="ECO:0000313" key="14">
    <source>
        <dbReference type="EMBL" id="SFF60995.1"/>
    </source>
</evidence>
<dbReference type="AlphaFoldDB" id="A0A1I2K1F1"/>
<dbReference type="SUPFAM" id="SSF50156">
    <property type="entry name" value="PDZ domain-like"/>
    <property type="match status" value="1"/>
</dbReference>
<evidence type="ECO:0000256" key="3">
    <source>
        <dbReference type="ARBA" id="ARBA00007931"/>
    </source>
</evidence>
<feature type="transmembrane region" description="Helical" evidence="12">
    <location>
        <begin position="126"/>
        <end position="153"/>
    </location>
</feature>
<keyword evidence="6" id="KW-0378">Hydrolase</keyword>
<evidence type="ECO:0000256" key="8">
    <source>
        <dbReference type="ARBA" id="ARBA00022989"/>
    </source>
</evidence>
<dbReference type="InterPro" id="IPR008915">
    <property type="entry name" value="Peptidase_M50"/>
</dbReference>
<dbReference type="RefSeq" id="WP_093716529.1">
    <property type="nucleotide sequence ID" value="NZ_FONG01000021.1"/>
</dbReference>
<feature type="domain" description="Peptidase M50" evidence="13">
    <location>
        <begin position="13"/>
        <end position="391"/>
    </location>
</feature>
<evidence type="ECO:0000256" key="4">
    <source>
        <dbReference type="ARBA" id="ARBA00022670"/>
    </source>
</evidence>
<evidence type="ECO:0000256" key="9">
    <source>
        <dbReference type="ARBA" id="ARBA00023049"/>
    </source>
</evidence>
<dbReference type="GO" id="GO:0016020">
    <property type="term" value="C:membrane"/>
    <property type="evidence" value="ECO:0007669"/>
    <property type="project" value="UniProtKB-SubCell"/>
</dbReference>
<dbReference type="InterPro" id="IPR004387">
    <property type="entry name" value="Pept_M50_Zn"/>
</dbReference>
<evidence type="ECO:0000256" key="5">
    <source>
        <dbReference type="ARBA" id="ARBA00022692"/>
    </source>
</evidence>
<comment type="similarity">
    <text evidence="3">Belongs to the peptidase M50B family.</text>
</comment>
<evidence type="ECO:0000256" key="6">
    <source>
        <dbReference type="ARBA" id="ARBA00022801"/>
    </source>
</evidence>
<keyword evidence="10 12" id="KW-0472">Membrane</keyword>
<keyword evidence="9" id="KW-0482">Metalloprotease</keyword>
<dbReference type="PANTHER" id="PTHR42837">
    <property type="entry name" value="REGULATOR OF SIGMA-E PROTEASE RSEP"/>
    <property type="match status" value="1"/>
</dbReference>